<name>A0A1F6X0U1_9BACT</name>
<proteinExistence type="predicted"/>
<accession>A0A1F6X0U1</accession>
<reference evidence="1 2" key="1">
    <citation type="journal article" date="2016" name="Nat. Commun.">
        <title>Thousands of microbial genomes shed light on interconnected biogeochemical processes in an aquifer system.</title>
        <authorList>
            <person name="Anantharaman K."/>
            <person name="Brown C.T."/>
            <person name="Hug L.A."/>
            <person name="Sharon I."/>
            <person name="Castelle C.J."/>
            <person name="Probst A.J."/>
            <person name="Thomas B.C."/>
            <person name="Singh A."/>
            <person name="Wilkins M.J."/>
            <person name="Karaoz U."/>
            <person name="Brodie E.L."/>
            <person name="Williams K.H."/>
            <person name="Hubbard S.S."/>
            <person name="Banfield J.F."/>
        </authorList>
    </citation>
    <scope>NUCLEOTIDE SEQUENCE [LARGE SCALE GENOMIC DNA]</scope>
</reference>
<evidence type="ECO:0000313" key="2">
    <source>
        <dbReference type="Proteomes" id="UP000185809"/>
    </source>
</evidence>
<organism evidence="1 2">
    <name type="scientific">Candidatus Nomurabacteria bacterium RIFCSPLOWO2_01_FULL_33_24</name>
    <dbReference type="NCBI Taxonomy" id="1801765"/>
    <lineage>
        <taxon>Bacteria</taxon>
        <taxon>Candidatus Nomuraibacteriota</taxon>
    </lineage>
</organism>
<protein>
    <submittedName>
        <fullName evidence="1">Uncharacterized protein</fullName>
    </submittedName>
</protein>
<sequence length="120" mass="13994">MLHLKGQKVKIVCPPAEKNRAKPEKQKGKKEGGWGEGIFALLRIRIERFRFSLIKRKPKQKIFHFLLKEKNGGQKKIKNVMKKFLFWFAVAERRQAETHLIILDSVQKRLEFQPKGTAGA</sequence>
<comment type="caution">
    <text evidence="1">The sequence shown here is derived from an EMBL/GenBank/DDBJ whole genome shotgun (WGS) entry which is preliminary data.</text>
</comment>
<dbReference type="Proteomes" id="UP000185809">
    <property type="component" value="Unassembled WGS sequence"/>
</dbReference>
<dbReference type="AlphaFoldDB" id="A0A1F6X0U1"/>
<evidence type="ECO:0000313" key="1">
    <source>
        <dbReference type="EMBL" id="OGI87758.1"/>
    </source>
</evidence>
<gene>
    <name evidence="1" type="ORF">A2995_00565</name>
</gene>
<dbReference type="EMBL" id="MFUP01000008">
    <property type="protein sequence ID" value="OGI87758.1"/>
    <property type="molecule type" value="Genomic_DNA"/>
</dbReference>